<dbReference type="Proteomes" id="UP000284763">
    <property type="component" value="Unassembled WGS sequence"/>
</dbReference>
<keyword evidence="9 14" id="KW-0540">Nuclease</keyword>
<dbReference type="InterPro" id="IPR024567">
    <property type="entry name" value="RNase_HII/HIII_dom"/>
</dbReference>
<dbReference type="CDD" id="cd07180">
    <property type="entry name" value="RNase_HII_archaea_like"/>
    <property type="match status" value="1"/>
</dbReference>
<keyword evidence="8 14" id="KW-0963">Cytoplasm</keyword>
<evidence type="ECO:0000256" key="1">
    <source>
        <dbReference type="ARBA" id="ARBA00000077"/>
    </source>
</evidence>
<protein>
    <recommendedName>
        <fullName evidence="7 14">Ribonuclease HII</fullName>
        <shortName evidence="14">RNase HII</shortName>
        <ecNumber evidence="6 14">3.1.26.4</ecNumber>
    </recommendedName>
</protein>
<name>A0A3R7VUL9_9EURY</name>
<evidence type="ECO:0000256" key="13">
    <source>
        <dbReference type="ARBA" id="ARBA00023211"/>
    </source>
</evidence>
<reference evidence="18 19" key="1">
    <citation type="submission" date="2018-08" db="EMBL/GenBank/DDBJ databases">
        <title>The metabolism and importance of syntrophic acetate oxidation coupled to methane or sulfide production in haloalkaline environments.</title>
        <authorList>
            <person name="Timmers P.H.A."/>
            <person name="Vavourakis C.D."/>
            <person name="Sorokin D.Y."/>
            <person name="Sinninghe Damste J.S."/>
            <person name="Muyzer G."/>
            <person name="Stams A.J.M."/>
            <person name="Plugge C.M."/>
        </authorList>
    </citation>
    <scope>NUCLEOTIDE SEQUENCE [LARGE SCALE GENOMIC DNA]</scope>
    <source>
        <strain evidence="18">MSAO_Arc3</strain>
    </source>
</reference>
<feature type="domain" description="RNase H type-2" evidence="17">
    <location>
        <begin position="3"/>
        <end position="216"/>
    </location>
</feature>
<comment type="subcellular location">
    <subcellularLocation>
        <location evidence="4 14">Cytoplasm</location>
    </subcellularLocation>
</comment>
<evidence type="ECO:0000256" key="12">
    <source>
        <dbReference type="ARBA" id="ARBA00022801"/>
    </source>
</evidence>
<comment type="similarity">
    <text evidence="5 14 16">Belongs to the RNase HII family.</text>
</comment>
<evidence type="ECO:0000256" key="10">
    <source>
        <dbReference type="ARBA" id="ARBA00022723"/>
    </source>
</evidence>
<dbReference type="Gene3D" id="3.30.420.10">
    <property type="entry name" value="Ribonuclease H-like superfamily/Ribonuclease H"/>
    <property type="match status" value="1"/>
</dbReference>
<gene>
    <name evidence="14" type="primary">rnhB</name>
    <name evidence="18" type="ORF">D5R95_03030</name>
</gene>
<evidence type="ECO:0000256" key="5">
    <source>
        <dbReference type="ARBA" id="ARBA00007383"/>
    </source>
</evidence>
<evidence type="ECO:0000256" key="4">
    <source>
        <dbReference type="ARBA" id="ARBA00004496"/>
    </source>
</evidence>
<feature type="binding site" evidence="14 15">
    <location>
        <position position="9"/>
    </location>
    <ligand>
        <name>a divalent metal cation</name>
        <dbReference type="ChEBI" id="CHEBI:60240"/>
    </ligand>
</feature>
<comment type="cofactor">
    <cofactor evidence="2">
        <name>Mg(2+)</name>
        <dbReference type="ChEBI" id="CHEBI:18420"/>
    </cofactor>
</comment>
<dbReference type="PROSITE" id="PS51975">
    <property type="entry name" value="RNASE_H_2"/>
    <property type="match status" value="1"/>
</dbReference>
<dbReference type="EMBL" id="QZAB01000207">
    <property type="protein sequence ID" value="RQD88212.1"/>
    <property type="molecule type" value="Genomic_DNA"/>
</dbReference>
<sequence>MEQKIVGIDEAGKGPVIGPMCVAGIAVNENKINSIKNLQVRDSKVISQKKRVQFAHQIKKHIDDWYILEVSPKQIDELRQVMTMNEIMVKAFLKVLNKLKPTKAYVDSIDVNSDRFGETLARKYKESTDRHLEIVSKHKADELFPIVSAASILAKVHRDNLINDIKKKENIDFGSGYPSDPKTKVFLEDWIKNHDSFPYYVRNSWKTSKNLIVKYK</sequence>
<dbReference type="NCBIfam" id="TIGR00729">
    <property type="entry name" value="ribonuclease HII"/>
    <property type="match status" value="1"/>
</dbReference>
<dbReference type="InterPro" id="IPR004649">
    <property type="entry name" value="RNase_H2_suA"/>
</dbReference>
<dbReference type="SUPFAM" id="SSF53098">
    <property type="entry name" value="Ribonuclease H-like"/>
    <property type="match status" value="1"/>
</dbReference>
<dbReference type="HAMAP" id="MF_00052_A">
    <property type="entry name" value="RNase_HII_A"/>
    <property type="match status" value="1"/>
</dbReference>
<evidence type="ECO:0000259" key="17">
    <source>
        <dbReference type="PROSITE" id="PS51975"/>
    </source>
</evidence>
<dbReference type="PANTHER" id="PTHR10954">
    <property type="entry name" value="RIBONUCLEASE H2 SUBUNIT A"/>
    <property type="match status" value="1"/>
</dbReference>
<comment type="caution">
    <text evidence="18">The sequence shown here is derived from an EMBL/GenBank/DDBJ whole genome shotgun (WGS) entry which is preliminary data.</text>
</comment>
<dbReference type="RefSeq" id="WP_259133077.1">
    <property type="nucleotide sequence ID" value="NZ_JANUCS010000001.1"/>
</dbReference>
<dbReference type="GO" id="GO:0032299">
    <property type="term" value="C:ribonuclease H2 complex"/>
    <property type="evidence" value="ECO:0007669"/>
    <property type="project" value="TreeGrafter"/>
</dbReference>
<evidence type="ECO:0000256" key="11">
    <source>
        <dbReference type="ARBA" id="ARBA00022759"/>
    </source>
</evidence>
<proteinExistence type="inferred from homology"/>
<dbReference type="InterPro" id="IPR001352">
    <property type="entry name" value="RNase_HII/HIII"/>
</dbReference>
<dbReference type="FunFam" id="1.10.10.460:FF:000001">
    <property type="entry name" value="Ribonuclease"/>
    <property type="match status" value="1"/>
</dbReference>
<evidence type="ECO:0000256" key="3">
    <source>
        <dbReference type="ARBA" id="ARBA00004065"/>
    </source>
</evidence>
<dbReference type="GO" id="GO:0043137">
    <property type="term" value="P:DNA replication, removal of RNA primer"/>
    <property type="evidence" value="ECO:0007669"/>
    <property type="project" value="TreeGrafter"/>
</dbReference>
<dbReference type="InterPro" id="IPR020787">
    <property type="entry name" value="RNase_HII_arc"/>
</dbReference>
<dbReference type="EC" id="3.1.26.4" evidence="6 14"/>
<accession>A0A3R7VUL9</accession>
<dbReference type="GO" id="GO:0030145">
    <property type="term" value="F:manganese ion binding"/>
    <property type="evidence" value="ECO:0007669"/>
    <property type="project" value="UniProtKB-UniRule"/>
</dbReference>
<dbReference type="AlphaFoldDB" id="A0A3R7VUL9"/>
<keyword evidence="13 14" id="KW-0464">Manganese</keyword>
<feature type="binding site" evidence="14 15">
    <location>
        <position position="107"/>
    </location>
    <ligand>
        <name>a divalent metal cation</name>
        <dbReference type="ChEBI" id="CHEBI:60240"/>
    </ligand>
</feature>
<dbReference type="PANTHER" id="PTHR10954:SF23">
    <property type="entry name" value="RIBONUCLEASE"/>
    <property type="match status" value="1"/>
</dbReference>
<comment type="catalytic activity">
    <reaction evidence="1 14 15 16">
        <text>Endonucleolytic cleavage to 5'-phosphomonoester.</text>
        <dbReference type="EC" id="3.1.26.4"/>
    </reaction>
</comment>
<keyword evidence="11 14" id="KW-0255">Endonuclease</keyword>
<organism evidence="18 19">
    <name type="scientific">Methanosalsum natronophilum</name>
    <dbReference type="NCBI Taxonomy" id="768733"/>
    <lineage>
        <taxon>Archaea</taxon>
        <taxon>Methanobacteriati</taxon>
        <taxon>Methanobacteriota</taxon>
        <taxon>Stenosarchaea group</taxon>
        <taxon>Methanomicrobia</taxon>
        <taxon>Methanosarcinales</taxon>
        <taxon>Methanosarcinaceae</taxon>
        <taxon>Methanosalsum</taxon>
    </lineage>
</organism>
<dbReference type="GO" id="GO:0006298">
    <property type="term" value="P:mismatch repair"/>
    <property type="evidence" value="ECO:0007669"/>
    <property type="project" value="TreeGrafter"/>
</dbReference>
<evidence type="ECO:0000256" key="9">
    <source>
        <dbReference type="ARBA" id="ARBA00022722"/>
    </source>
</evidence>
<dbReference type="InterPro" id="IPR023160">
    <property type="entry name" value="RNase_HII_hlx-loop-hlx_cap_dom"/>
</dbReference>
<evidence type="ECO:0000256" key="6">
    <source>
        <dbReference type="ARBA" id="ARBA00012180"/>
    </source>
</evidence>
<dbReference type="GO" id="GO:0003723">
    <property type="term" value="F:RNA binding"/>
    <property type="evidence" value="ECO:0007669"/>
    <property type="project" value="UniProtKB-UniRule"/>
</dbReference>
<feature type="binding site" evidence="14 15">
    <location>
        <position position="10"/>
    </location>
    <ligand>
        <name>a divalent metal cation</name>
        <dbReference type="ChEBI" id="CHEBI:60240"/>
    </ligand>
</feature>
<evidence type="ECO:0000256" key="2">
    <source>
        <dbReference type="ARBA" id="ARBA00001946"/>
    </source>
</evidence>
<comment type="cofactor">
    <cofactor evidence="14 15">
        <name>Mn(2+)</name>
        <dbReference type="ChEBI" id="CHEBI:29035"/>
    </cofactor>
    <cofactor evidence="14 15">
        <name>Mg(2+)</name>
        <dbReference type="ChEBI" id="CHEBI:18420"/>
    </cofactor>
    <text evidence="14 15">Manganese or magnesium. Binds 1 divalent metal ion per monomer in the absence of substrate. May bind a second metal ion after substrate binding.</text>
</comment>
<dbReference type="FunFam" id="3.30.420.10:FF:000139">
    <property type="entry name" value="Ribonuclease HII"/>
    <property type="match status" value="1"/>
</dbReference>
<keyword evidence="12 14" id="KW-0378">Hydrolase</keyword>
<comment type="function">
    <text evidence="3 14 16">Endonuclease that specifically degrades the RNA of RNA-DNA hybrids.</text>
</comment>
<evidence type="ECO:0000313" key="19">
    <source>
        <dbReference type="Proteomes" id="UP000284763"/>
    </source>
</evidence>
<dbReference type="GO" id="GO:0005737">
    <property type="term" value="C:cytoplasm"/>
    <property type="evidence" value="ECO:0007669"/>
    <property type="project" value="UniProtKB-SubCell"/>
</dbReference>
<keyword evidence="10 14" id="KW-0479">Metal-binding</keyword>
<dbReference type="InterPro" id="IPR012337">
    <property type="entry name" value="RNaseH-like_sf"/>
</dbReference>
<evidence type="ECO:0000256" key="15">
    <source>
        <dbReference type="PROSITE-ProRule" id="PRU01319"/>
    </source>
</evidence>
<dbReference type="Gene3D" id="1.10.10.460">
    <property type="entry name" value="Ribonuclease hii. Domain 2"/>
    <property type="match status" value="1"/>
</dbReference>
<dbReference type="GO" id="GO:0004523">
    <property type="term" value="F:RNA-DNA hybrid ribonuclease activity"/>
    <property type="evidence" value="ECO:0007669"/>
    <property type="project" value="UniProtKB-UniRule"/>
</dbReference>
<dbReference type="Pfam" id="PF01351">
    <property type="entry name" value="RNase_HII"/>
    <property type="match status" value="1"/>
</dbReference>
<evidence type="ECO:0000256" key="7">
    <source>
        <dbReference type="ARBA" id="ARBA00019179"/>
    </source>
</evidence>
<dbReference type="InterPro" id="IPR036397">
    <property type="entry name" value="RNaseH_sf"/>
</dbReference>
<evidence type="ECO:0000256" key="16">
    <source>
        <dbReference type="RuleBase" id="RU003515"/>
    </source>
</evidence>
<evidence type="ECO:0000256" key="14">
    <source>
        <dbReference type="HAMAP-Rule" id="MF_00052"/>
    </source>
</evidence>
<evidence type="ECO:0000313" key="18">
    <source>
        <dbReference type="EMBL" id="RQD88212.1"/>
    </source>
</evidence>
<evidence type="ECO:0000256" key="8">
    <source>
        <dbReference type="ARBA" id="ARBA00022490"/>
    </source>
</evidence>